<comment type="caution">
    <text evidence="1">The sequence shown here is derived from an EMBL/GenBank/DDBJ whole genome shotgun (WGS) entry which is preliminary data.</text>
</comment>
<evidence type="ECO:0000313" key="2">
    <source>
        <dbReference type="Proteomes" id="UP000060487"/>
    </source>
</evidence>
<keyword evidence="2" id="KW-1185">Reference proteome</keyword>
<reference evidence="1 2" key="1">
    <citation type="submission" date="2015-11" db="EMBL/GenBank/DDBJ databases">
        <authorList>
            <person name="Lin W."/>
        </authorList>
    </citation>
    <scope>NUCLEOTIDE SEQUENCE [LARGE SCALE GENOMIC DNA]</scope>
    <source>
        <strain evidence="1 2">HCH-1</strain>
    </source>
</reference>
<evidence type="ECO:0000313" key="1">
    <source>
        <dbReference type="EMBL" id="KWT87097.1"/>
    </source>
</evidence>
<proteinExistence type="predicted"/>
<dbReference type="RefSeq" id="WP_085052011.1">
    <property type="nucleotide sequence ID" value="NZ_LNQR01000053.1"/>
</dbReference>
<gene>
    <name evidence="1" type="ORF">ASN18_1386</name>
</gene>
<dbReference type="EMBL" id="LNQR01000053">
    <property type="protein sequence ID" value="KWT87097.1"/>
    <property type="molecule type" value="Genomic_DNA"/>
</dbReference>
<dbReference type="Proteomes" id="UP000060487">
    <property type="component" value="Unassembled WGS sequence"/>
</dbReference>
<sequence length="115" mass="13530">MRYDFKETPRVFEVKGFGIKDYGKVYLQDGEMVSFVTESGRECDFTAKDWGFYLGPSVNSRLKNQGFKVALVINEQGQLYVNAVEVDKIDEFKQYLRTNQNNTILCWLDEWLHNR</sequence>
<name>A0ABR5SKF1_9BACT</name>
<organism evidence="1 2">
    <name type="scientific">Candidatus Magnetominusculus xianensis</name>
    <dbReference type="NCBI Taxonomy" id="1748249"/>
    <lineage>
        <taxon>Bacteria</taxon>
        <taxon>Pseudomonadati</taxon>
        <taxon>Nitrospirota</taxon>
        <taxon>Nitrospiria</taxon>
        <taxon>Nitrospirales</taxon>
        <taxon>Nitrospiraceae</taxon>
        <taxon>Candidatus Magnetominusculus</taxon>
    </lineage>
</organism>
<accession>A0ABR5SKF1</accession>
<protein>
    <submittedName>
        <fullName evidence="1">Uncharacterized protein</fullName>
    </submittedName>
</protein>